<evidence type="ECO:0000256" key="7">
    <source>
        <dbReference type="ARBA" id="ARBA00023004"/>
    </source>
</evidence>
<accession>A0A8H6WYM7</accession>
<keyword evidence="8 10" id="KW-0503">Monooxygenase</keyword>
<dbReference type="InterPro" id="IPR017972">
    <property type="entry name" value="Cyt_P450_CS"/>
</dbReference>
<protein>
    <submittedName>
        <fullName evidence="11">Cytochrome P450</fullName>
    </submittedName>
</protein>
<dbReference type="Pfam" id="PF00067">
    <property type="entry name" value="p450"/>
    <property type="match status" value="1"/>
</dbReference>
<dbReference type="EMBL" id="JACAZI010000032">
    <property type="protein sequence ID" value="KAF7330982.1"/>
    <property type="molecule type" value="Genomic_DNA"/>
</dbReference>
<organism evidence="11 12">
    <name type="scientific">Mycena venus</name>
    <dbReference type="NCBI Taxonomy" id="2733690"/>
    <lineage>
        <taxon>Eukaryota</taxon>
        <taxon>Fungi</taxon>
        <taxon>Dikarya</taxon>
        <taxon>Basidiomycota</taxon>
        <taxon>Agaricomycotina</taxon>
        <taxon>Agaricomycetes</taxon>
        <taxon>Agaricomycetidae</taxon>
        <taxon>Agaricales</taxon>
        <taxon>Marasmiineae</taxon>
        <taxon>Mycenaceae</taxon>
        <taxon>Mycena</taxon>
    </lineage>
</organism>
<dbReference type="InterPro" id="IPR050364">
    <property type="entry name" value="Cytochrome_P450_fung"/>
</dbReference>
<evidence type="ECO:0000256" key="4">
    <source>
        <dbReference type="ARBA" id="ARBA00022617"/>
    </source>
</evidence>
<dbReference type="InterPro" id="IPR001128">
    <property type="entry name" value="Cyt_P450"/>
</dbReference>
<gene>
    <name evidence="11" type="ORF">MVEN_02438300</name>
</gene>
<dbReference type="PANTHER" id="PTHR46300">
    <property type="entry name" value="P450, PUTATIVE (EUROFUNG)-RELATED-RELATED"/>
    <property type="match status" value="1"/>
</dbReference>
<dbReference type="Proteomes" id="UP000620124">
    <property type="component" value="Unassembled WGS sequence"/>
</dbReference>
<dbReference type="GO" id="GO:0005506">
    <property type="term" value="F:iron ion binding"/>
    <property type="evidence" value="ECO:0007669"/>
    <property type="project" value="InterPro"/>
</dbReference>
<evidence type="ECO:0000256" key="9">
    <source>
        <dbReference type="PIRSR" id="PIRSR602401-1"/>
    </source>
</evidence>
<evidence type="ECO:0000313" key="11">
    <source>
        <dbReference type="EMBL" id="KAF7330982.1"/>
    </source>
</evidence>
<evidence type="ECO:0000256" key="3">
    <source>
        <dbReference type="ARBA" id="ARBA00010617"/>
    </source>
</evidence>
<keyword evidence="12" id="KW-1185">Reference proteome</keyword>
<comment type="pathway">
    <text evidence="2">Secondary metabolite biosynthesis.</text>
</comment>
<dbReference type="PANTHER" id="PTHR46300:SF7">
    <property type="entry name" value="P450, PUTATIVE (EUROFUNG)-RELATED"/>
    <property type="match status" value="1"/>
</dbReference>
<dbReference type="SUPFAM" id="SSF48264">
    <property type="entry name" value="Cytochrome P450"/>
    <property type="match status" value="1"/>
</dbReference>
<dbReference type="PROSITE" id="PS51257">
    <property type="entry name" value="PROKAR_LIPOPROTEIN"/>
    <property type="match status" value="1"/>
</dbReference>
<name>A0A8H6WYM7_9AGAR</name>
<comment type="similarity">
    <text evidence="3 10">Belongs to the cytochrome P450 family.</text>
</comment>
<feature type="binding site" description="axial binding residue" evidence="9">
    <location>
        <position position="454"/>
    </location>
    <ligand>
        <name>heme</name>
        <dbReference type="ChEBI" id="CHEBI:30413"/>
    </ligand>
    <ligandPart>
        <name>Fe</name>
        <dbReference type="ChEBI" id="CHEBI:18248"/>
    </ligandPart>
</feature>
<dbReference type="InterPro" id="IPR036396">
    <property type="entry name" value="Cyt_P450_sf"/>
</dbReference>
<sequence length="521" mass="58520">MTRALTTFLSLFESFHSSGSVVACAAPFLITLVLVLFRPSLTRTKLPPGPMAFPFVGNLLSLPTTQKAQGLRDMEQSKSYGDITYFHGLGQSLVILNNRHAMSELFIRRSDITGGRPTLTMCGELVGYNKAIVLKQPGKEFREMRKELGAAVGKGSALSRNKLLRHQELGRYLSNLLETPSLLFEHNRWLIGTYTLSIAYGYRPTKFNDTFIIAAERALAEFVDLIQPGTWIVDLFPFLKHVVLRLPFTRYKETISRYQESQKALSITPFRMVKSQLARGTAPESVCATLINKFPTRSTTEEDEAYLAWIAGNIYAGGSDTTVSSLCSFYLAMCLSPTAKKKAQAEIDAFTERMDRFPNANEKDRCPYICALISELYRWAIVAPLGIPHMFTEDVEYNGYLIPRNTTILVNAWAISQDPEIYPEPDQFRPERFLGNKQQLDPREYAFGGGRRLCPGIDLADTMMFLALSGILAVFEICPLPSCPLSYAFRDAFSRHPLPFECSITVRSSRAQDWINVALAE</sequence>
<dbReference type="AlphaFoldDB" id="A0A8H6WYM7"/>
<dbReference type="InterPro" id="IPR002401">
    <property type="entry name" value="Cyt_P450_E_grp-I"/>
</dbReference>
<keyword evidence="5 9" id="KW-0479">Metal-binding</keyword>
<evidence type="ECO:0000256" key="1">
    <source>
        <dbReference type="ARBA" id="ARBA00001971"/>
    </source>
</evidence>
<dbReference type="PROSITE" id="PS00086">
    <property type="entry name" value="CYTOCHROME_P450"/>
    <property type="match status" value="1"/>
</dbReference>
<dbReference type="OrthoDB" id="1055148at2759"/>
<comment type="caution">
    <text evidence="11">The sequence shown here is derived from an EMBL/GenBank/DDBJ whole genome shotgun (WGS) entry which is preliminary data.</text>
</comment>
<comment type="cofactor">
    <cofactor evidence="1 9">
        <name>heme</name>
        <dbReference type="ChEBI" id="CHEBI:30413"/>
    </cofactor>
</comment>
<proteinExistence type="inferred from homology"/>
<keyword evidence="6 10" id="KW-0560">Oxidoreductase</keyword>
<evidence type="ECO:0000256" key="10">
    <source>
        <dbReference type="RuleBase" id="RU000461"/>
    </source>
</evidence>
<evidence type="ECO:0000256" key="6">
    <source>
        <dbReference type="ARBA" id="ARBA00023002"/>
    </source>
</evidence>
<evidence type="ECO:0000313" key="12">
    <source>
        <dbReference type="Proteomes" id="UP000620124"/>
    </source>
</evidence>
<dbReference type="GO" id="GO:0020037">
    <property type="term" value="F:heme binding"/>
    <property type="evidence" value="ECO:0007669"/>
    <property type="project" value="InterPro"/>
</dbReference>
<evidence type="ECO:0000256" key="5">
    <source>
        <dbReference type="ARBA" id="ARBA00022723"/>
    </source>
</evidence>
<keyword evidence="7 9" id="KW-0408">Iron</keyword>
<evidence type="ECO:0000256" key="8">
    <source>
        <dbReference type="ARBA" id="ARBA00023033"/>
    </source>
</evidence>
<dbReference type="PRINTS" id="PR00463">
    <property type="entry name" value="EP450I"/>
</dbReference>
<dbReference type="Gene3D" id="1.10.630.10">
    <property type="entry name" value="Cytochrome P450"/>
    <property type="match status" value="1"/>
</dbReference>
<dbReference type="CDD" id="cd11065">
    <property type="entry name" value="CYP64-like"/>
    <property type="match status" value="1"/>
</dbReference>
<evidence type="ECO:0000256" key="2">
    <source>
        <dbReference type="ARBA" id="ARBA00005179"/>
    </source>
</evidence>
<dbReference type="GO" id="GO:0016705">
    <property type="term" value="F:oxidoreductase activity, acting on paired donors, with incorporation or reduction of molecular oxygen"/>
    <property type="evidence" value="ECO:0007669"/>
    <property type="project" value="InterPro"/>
</dbReference>
<reference evidence="11" key="1">
    <citation type="submission" date="2020-05" db="EMBL/GenBank/DDBJ databases">
        <title>Mycena genomes resolve the evolution of fungal bioluminescence.</title>
        <authorList>
            <person name="Tsai I.J."/>
        </authorList>
    </citation>
    <scope>NUCLEOTIDE SEQUENCE</scope>
    <source>
        <strain evidence="11">CCC161011</strain>
    </source>
</reference>
<keyword evidence="4 9" id="KW-0349">Heme</keyword>
<dbReference type="GO" id="GO:0004497">
    <property type="term" value="F:monooxygenase activity"/>
    <property type="evidence" value="ECO:0007669"/>
    <property type="project" value="UniProtKB-KW"/>
</dbReference>